<feature type="domain" description="HTH cro/C1-type" evidence="1">
    <location>
        <begin position="22"/>
        <end position="76"/>
    </location>
</feature>
<dbReference type="InterPro" id="IPR001387">
    <property type="entry name" value="Cro/C1-type_HTH"/>
</dbReference>
<name>A0A7W8ZHQ6_9SPHI</name>
<dbReference type="SMART" id="SM00530">
    <property type="entry name" value="HTH_XRE"/>
    <property type="match status" value="1"/>
</dbReference>
<dbReference type="EMBL" id="JACHCE010000001">
    <property type="protein sequence ID" value="MBB5634264.1"/>
    <property type="molecule type" value="Genomic_DNA"/>
</dbReference>
<proteinExistence type="predicted"/>
<dbReference type="Proteomes" id="UP000537204">
    <property type="component" value="Unassembled WGS sequence"/>
</dbReference>
<dbReference type="Pfam" id="PF01381">
    <property type="entry name" value="HTH_3"/>
    <property type="match status" value="1"/>
</dbReference>
<dbReference type="InterPro" id="IPR010982">
    <property type="entry name" value="Lambda_DNA-bd_dom_sf"/>
</dbReference>
<dbReference type="AlphaFoldDB" id="A0A7W8ZHQ6"/>
<evidence type="ECO:0000313" key="3">
    <source>
        <dbReference type="Proteomes" id="UP000537204"/>
    </source>
</evidence>
<protein>
    <submittedName>
        <fullName evidence="2">Transcriptional regulator with XRE-family HTH domain</fullName>
    </submittedName>
</protein>
<dbReference type="CDD" id="cd00093">
    <property type="entry name" value="HTH_XRE"/>
    <property type="match status" value="1"/>
</dbReference>
<dbReference type="GO" id="GO:0003677">
    <property type="term" value="F:DNA binding"/>
    <property type="evidence" value="ECO:0007669"/>
    <property type="project" value="InterPro"/>
</dbReference>
<sequence length="80" mass="9280">MAKTTFKKRRNQEAILIVGRNVRKLRELKGWTIAEFAFRCEVDPHQISRVELGLTDCNITMLVLVAEKLEVDICLFFQKG</sequence>
<dbReference type="Gene3D" id="1.10.260.40">
    <property type="entry name" value="lambda repressor-like DNA-binding domains"/>
    <property type="match status" value="1"/>
</dbReference>
<reference evidence="2 3" key="1">
    <citation type="submission" date="2020-08" db="EMBL/GenBank/DDBJ databases">
        <title>Genomic Encyclopedia of Type Strains, Phase IV (KMG-V): Genome sequencing to study the core and pangenomes of soil and plant-associated prokaryotes.</title>
        <authorList>
            <person name="Whitman W."/>
        </authorList>
    </citation>
    <scope>NUCLEOTIDE SEQUENCE [LARGE SCALE GENOMIC DNA]</scope>
    <source>
        <strain evidence="2 3">S3M1</strain>
    </source>
</reference>
<dbReference type="SUPFAM" id="SSF47413">
    <property type="entry name" value="lambda repressor-like DNA-binding domains"/>
    <property type="match status" value="1"/>
</dbReference>
<dbReference type="PROSITE" id="PS50943">
    <property type="entry name" value="HTH_CROC1"/>
    <property type="match status" value="1"/>
</dbReference>
<evidence type="ECO:0000259" key="1">
    <source>
        <dbReference type="PROSITE" id="PS50943"/>
    </source>
</evidence>
<gene>
    <name evidence="2" type="ORF">HDE68_000149</name>
</gene>
<dbReference type="RefSeq" id="WP_183877936.1">
    <property type="nucleotide sequence ID" value="NZ_JACHCE010000001.1"/>
</dbReference>
<evidence type="ECO:0000313" key="2">
    <source>
        <dbReference type="EMBL" id="MBB5634264.1"/>
    </source>
</evidence>
<accession>A0A7W8ZHQ6</accession>
<comment type="caution">
    <text evidence="2">The sequence shown here is derived from an EMBL/GenBank/DDBJ whole genome shotgun (WGS) entry which is preliminary data.</text>
</comment>
<organism evidence="2 3">
    <name type="scientific">Pedobacter cryoconitis</name>
    <dbReference type="NCBI Taxonomy" id="188932"/>
    <lineage>
        <taxon>Bacteria</taxon>
        <taxon>Pseudomonadati</taxon>
        <taxon>Bacteroidota</taxon>
        <taxon>Sphingobacteriia</taxon>
        <taxon>Sphingobacteriales</taxon>
        <taxon>Sphingobacteriaceae</taxon>
        <taxon>Pedobacter</taxon>
    </lineage>
</organism>